<dbReference type="GeneID" id="94423673"/>
<dbReference type="Proteomes" id="UP000221165">
    <property type="component" value="Unassembled WGS sequence"/>
</dbReference>
<keyword evidence="3" id="KW-1185">Reference proteome</keyword>
<reference evidence="2 3" key="1">
    <citation type="journal article" date="2017" name="Int. J. Parasitol.">
        <title>The genome of the protozoan parasite Cystoisospora suis and a reverse vaccinology approach to identify vaccine candidates.</title>
        <authorList>
            <person name="Palmieri N."/>
            <person name="Shrestha A."/>
            <person name="Ruttkowski B."/>
            <person name="Beck T."/>
            <person name="Vogl C."/>
            <person name="Tomley F."/>
            <person name="Blake D.P."/>
            <person name="Joachim A."/>
        </authorList>
    </citation>
    <scope>NUCLEOTIDE SEQUENCE [LARGE SCALE GENOMIC DNA]</scope>
    <source>
        <strain evidence="2 3">Wien I</strain>
    </source>
</reference>
<accession>A0A2C6LHT6</accession>
<sequence length="144" mass="15618">MEEDATQSRSLAQKLHAAREKIDGKLHDDTTLVILDFAVYLFCFGGLAVTVTVWSILVANQPTTSSFSGIVVFLITSFIGRAKSQDLSDYTFLSKVCLMKDTPSLEPRGGTVSRTTPVFSTCPGAAPPYPALTGEKGFPRRDIL</sequence>
<feature type="transmembrane region" description="Helical" evidence="1">
    <location>
        <begin position="63"/>
        <end position="80"/>
    </location>
</feature>
<organism evidence="2 3">
    <name type="scientific">Cystoisospora suis</name>
    <dbReference type="NCBI Taxonomy" id="483139"/>
    <lineage>
        <taxon>Eukaryota</taxon>
        <taxon>Sar</taxon>
        <taxon>Alveolata</taxon>
        <taxon>Apicomplexa</taxon>
        <taxon>Conoidasida</taxon>
        <taxon>Coccidia</taxon>
        <taxon>Eucoccidiorida</taxon>
        <taxon>Eimeriorina</taxon>
        <taxon>Sarcocystidae</taxon>
        <taxon>Cystoisospora</taxon>
    </lineage>
</organism>
<dbReference type="EMBL" id="MIGC01000102">
    <property type="protein sequence ID" value="PHJ25913.1"/>
    <property type="molecule type" value="Genomic_DNA"/>
</dbReference>
<gene>
    <name evidence="2" type="ORF">CSUI_000228</name>
</gene>
<keyword evidence="1" id="KW-1133">Transmembrane helix</keyword>
<dbReference type="RefSeq" id="XP_067927559.1">
    <property type="nucleotide sequence ID" value="XM_068060462.1"/>
</dbReference>
<proteinExistence type="predicted"/>
<evidence type="ECO:0000256" key="1">
    <source>
        <dbReference type="SAM" id="Phobius"/>
    </source>
</evidence>
<evidence type="ECO:0000313" key="2">
    <source>
        <dbReference type="EMBL" id="PHJ25913.1"/>
    </source>
</evidence>
<keyword evidence="1" id="KW-0812">Transmembrane</keyword>
<comment type="caution">
    <text evidence="2">The sequence shown here is derived from an EMBL/GenBank/DDBJ whole genome shotgun (WGS) entry which is preliminary data.</text>
</comment>
<dbReference type="AlphaFoldDB" id="A0A2C6LHT6"/>
<evidence type="ECO:0000313" key="3">
    <source>
        <dbReference type="Proteomes" id="UP000221165"/>
    </source>
</evidence>
<feature type="transmembrane region" description="Helical" evidence="1">
    <location>
        <begin position="32"/>
        <end position="57"/>
    </location>
</feature>
<dbReference type="VEuPathDB" id="ToxoDB:CSUI_000228"/>
<keyword evidence="1" id="KW-0472">Membrane</keyword>
<protein>
    <recommendedName>
        <fullName evidence="4">Transmembrane protein</fullName>
    </recommendedName>
</protein>
<evidence type="ECO:0008006" key="4">
    <source>
        <dbReference type="Google" id="ProtNLM"/>
    </source>
</evidence>
<name>A0A2C6LHT6_9APIC</name>